<keyword evidence="1" id="KW-0732">Signal</keyword>
<evidence type="ECO:0000313" key="3">
    <source>
        <dbReference type="EMBL" id="MBD1366576.1"/>
    </source>
</evidence>
<evidence type="ECO:0000259" key="2">
    <source>
        <dbReference type="PROSITE" id="PS51352"/>
    </source>
</evidence>
<dbReference type="InterPro" id="IPR050553">
    <property type="entry name" value="Thioredoxin_ResA/DsbE_sf"/>
</dbReference>
<evidence type="ECO:0000256" key="1">
    <source>
        <dbReference type="SAM" id="SignalP"/>
    </source>
</evidence>
<organism evidence="3 4">
    <name type="scientific">Mucilaginibacter pankratovii</name>
    <dbReference type="NCBI Taxonomy" id="2772110"/>
    <lineage>
        <taxon>Bacteria</taxon>
        <taxon>Pseudomonadati</taxon>
        <taxon>Bacteroidota</taxon>
        <taxon>Sphingobacteriia</taxon>
        <taxon>Sphingobacteriales</taxon>
        <taxon>Sphingobacteriaceae</taxon>
        <taxon>Mucilaginibacter</taxon>
    </lineage>
</organism>
<feature type="signal peptide" evidence="1">
    <location>
        <begin position="1"/>
        <end position="21"/>
    </location>
</feature>
<reference evidence="3 4" key="1">
    <citation type="submission" date="2020-09" db="EMBL/GenBank/DDBJ databases">
        <title>Novel species of Mucilaginibacter isolated from a glacier on the Tibetan Plateau.</title>
        <authorList>
            <person name="Liu Q."/>
            <person name="Xin Y.-H."/>
        </authorList>
    </citation>
    <scope>NUCLEOTIDE SEQUENCE [LARGE SCALE GENOMIC DNA]</scope>
    <source>
        <strain evidence="3 4">ZT4R22</strain>
    </source>
</reference>
<dbReference type="InterPro" id="IPR036249">
    <property type="entry name" value="Thioredoxin-like_sf"/>
</dbReference>
<dbReference type="InterPro" id="IPR013740">
    <property type="entry name" value="Redoxin"/>
</dbReference>
<feature type="chain" id="PRO_5047406802" evidence="1">
    <location>
        <begin position="22"/>
        <end position="445"/>
    </location>
</feature>
<protein>
    <submittedName>
        <fullName evidence="3">TlpA family protein disulfide reductase</fullName>
    </submittedName>
</protein>
<dbReference type="EMBL" id="JACWMY010000013">
    <property type="protein sequence ID" value="MBD1366576.1"/>
    <property type="molecule type" value="Genomic_DNA"/>
</dbReference>
<accession>A0ABR7WWB0</accession>
<dbReference type="PANTHER" id="PTHR42852">
    <property type="entry name" value="THIOL:DISULFIDE INTERCHANGE PROTEIN DSBE"/>
    <property type="match status" value="1"/>
</dbReference>
<dbReference type="Pfam" id="PF08534">
    <property type="entry name" value="Redoxin"/>
    <property type="match status" value="1"/>
</dbReference>
<evidence type="ECO:0000313" key="4">
    <source>
        <dbReference type="Proteomes" id="UP000606600"/>
    </source>
</evidence>
<dbReference type="RefSeq" id="WP_191191216.1">
    <property type="nucleotide sequence ID" value="NZ_JACWMY010000013.1"/>
</dbReference>
<dbReference type="PROSITE" id="PS51352">
    <property type="entry name" value="THIOREDOXIN_2"/>
    <property type="match status" value="1"/>
</dbReference>
<dbReference type="Proteomes" id="UP000606600">
    <property type="component" value="Unassembled WGS sequence"/>
</dbReference>
<feature type="domain" description="Thioredoxin" evidence="2">
    <location>
        <begin position="31"/>
        <end position="187"/>
    </location>
</feature>
<dbReference type="InterPro" id="IPR013766">
    <property type="entry name" value="Thioredoxin_domain"/>
</dbReference>
<name>A0ABR7WWB0_9SPHI</name>
<gene>
    <name evidence="3" type="ORF">IDJ77_22370</name>
</gene>
<comment type="caution">
    <text evidence="3">The sequence shown here is derived from an EMBL/GenBank/DDBJ whole genome shotgun (WGS) entry which is preliminary data.</text>
</comment>
<dbReference type="SUPFAM" id="SSF52833">
    <property type="entry name" value="Thioredoxin-like"/>
    <property type="match status" value="1"/>
</dbReference>
<keyword evidence="4" id="KW-1185">Reference proteome</keyword>
<dbReference type="PANTHER" id="PTHR42852:SF13">
    <property type="entry name" value="PROTEIN DIPZ"/>
    <property type="match status" value="1"/>
</dbReference>
<sequence>MKKIILNLVLAVLCLNFTAHAQNKPGNITALKIGDQVPDITINNIINYKDANGQPATNAKISDFKGKLLILDFWATWCSPCVAMIPKMDSLQKEFAGKMQFLPVAYQSEQIIGSFLEKFQLQQKKRYDLPDVTGDTELAKLFPHTYLPHYVWINDTGTVVSITEYNDVNSSNIAKFLGTGKIAVRQKIDVHIEYDRARPLLIGGNGGDGSNMLYHTLITGYTDGLLSGFKYDEEKPAADKPRSLTATNQTIPKLYALAYGEGRRWFGDNRMIIEVKEPSKLINHSSGQVFIDWMKTGSGFSYEVIVPPAQANQIFTLMQNDLNRFFTQYSVSVKTIPVKCLALVRTSNQDKLHSKGGPTSVESDEFGLHIRNNYIGQLTSRLDAFFLQGSPFPVVDATGFTGRVDMDIDANLSNVADINRALQKYDLKFEESVQNTHMLIFRDKE</sequence>
<proteinExistence type="predicted"/>
<dbReference type="CDD" id="cd02966">
    <property type="entry name" value="TlpA_like_family"/>
    <property type="match status" value="1"/>
</dbReference>
<dbReference type="Gene3D" id="3.40.30.10">
    <property type="entry name" value="Glutaredoxin"/>
    <property type="match status" value="1"/>
</dbReference>